<evidence type="ECO:0000259" key="3">
    <source>
        <dbReference type="Pfam" id="PF26347"/>
    </source>
</evidence>
<evidence type="ECO:0000313" key="4">
    <source>
        <dbReference type="EMBL" id="ALC82008.1"/>
    </source>
</evidence>
<sequence>MRIPPYHKKPSWERFFAGMIFGAIVTWFFFLFTYGTFQQKQVTLIKEQREHISDLNEQIKLFQNDLYKLNEDNKRKLLIQSVEVNLINAEQYRISQPDRLAIEEEIKDQISEVITKDIESVYQTKEILKRSIENKRFKGDGHDYQVKVEELIIYTRLSVQLRISFAK</sequence>
<proteinExistence type="predicted"/>
<dbReference type="NCBIfam" id="NF041479">
    <property type="entry name" value="spor_membprot_YtrI"/>
    <property type="match status" value="1"/>
</dbReference>
<evidence type="ECO:0000313" key="5">
    <source>
        <dbReference type="Proteomes" id="UP000067625"/>
    </source>
</evidence>
<dbReference type="Pfam" id="PF26347">
    <property type="entry name" value="YtrI_sporulation"/>
    <property type="match status" value="1"/>
</dbReference>
<reference evidence="4 5" key="2">
    <citation type="journal article" date="2016" name="Int. J. Syst. Evol. Microbiol.">
        <title>Bacillus gobiensis sp. nov., isolated from a soil sample.</title>
        <authorList>
            <person name="Liu B."/>
            <person name="Liu G.H."/>
            <person name="Cetin S."/>
            <person name="Schumann P."/>
            <person name="Pan Z.Z."/>
            <person name="Chen Q.Q."/>
        </authorList>
    </citation>
    <scope>NUCLEOTIDE SEQUENCE [LARGE SCALE GENOMIC DNA]</scope>
    <source>
        <strain evidence="4 5">FJAT-4402</strain>
    </source>
</reference>
<keyword evidence="2" id="KW-0472">Membrane</keyword>
<dbReference type="STRING" id="1441095.AM592_10630"/>
<keyword evidence="2" id="KW-0812">Transmembrane</keyword>
<dbReference type="OrthoDB" id="2691164at2"/>
<name>A0A0M4G9E8_9BACI</name>
<accession>A0A0M4G9E8</accession>
<dbReference type="PATRIC" id="fig|1441095.3.peg.2343"/>
<dbReference type="InterPro" id="IPR058620">
    <property type="entry name" value="YtrI_C"/>
</dbReference>
<protein>
    <submittedName>
        <fullName evidence="4">Sporulation protein</fullName>
    </submittedName>
</protein>
<dbReference type="Proteomes" id="UP000067625">
    <property type="component" value="Chromosome"/>
</dbReference>
<gene>
    <name evidence="4" type="ORF">AM592_10630</name>
</gene>
<dbReference type="EMBL" id="CP012600">
    <property type="protein sequence ID" value="ALC82008.1"/>
    <property type="molecule type" value="Genomic_DNA"/>
</dbReference>
<feature type="transmembrane region" description="Helical" evidence="2">
    <location>
        <begin position="15"/>
        <end position="37"/>
    </location>
</feature>
<feature type="domain" description="Sporulation membrane protein YtrI C-terminal" evidence="3">
    <location>
        <begin position="80"/>
        <end position="163"/>
    </location>
</feature>
<dbReference type="InterPro" id="IPR048198">
    <property type="entry name" value="YtrI"/>
</dbReference>
<evidence type="ECO:0000256" key="2">
    <source>
        <dbReference type="SAM" id="Phobius"/>
    </source>
</evidence>
<feature type="coiled-coil region" evidence="1">
    <location>
        <begin position="45"/>
        <end position="72"/>
    </location>
</feature>
<keyword evidence="2" id="KW-1133">Transmembrane helix</keyword>
<keyword evidence="1" id="KW-0175">Coiled coil</keyword>
<keyword evidence="5" id="KW-1185">Reference proteome</keyword>
<dbReference type="AlphaFoldDB" id="A0A0M4G9E8"/>
<reference evidence="5" key="1">
    <citation type="submission" date="2015-08" db="EMBL/GenBank/DDBJ databases">
        <title>Genome sequencing project for genomic taxonomy and phylogenomics of Bacillus-like bacteria.</title>
        <authorList>
            <person name="Liu B."/>
            <person name="Wang J."/>
            <person name="Zhu Y."/>
            <person name="Liu G."/>
            <person name="Chen Q."/>
            <person name="Chen Z."/>
            <person name="Lan J."/>
            <person name="Che J."/>
            <person name="Ge C."/>
            <person name="Shi H."/>
            <person name="Pan Z."/>
            <person name="Liu X."/>
        </authorList>
    </citation>
    <scope>NUCLEOTIDE SEQUENCE [LARGE SCALE GENOMIC DNA]</scope>
    <source>
        <strain evidence="5">FJAT-4402</strain>
    </source>
</reference>
<organism evidence="4 5">
    <name type="scientific">Bacillus gobiensis</name>
    <dbReference type="NCBI Taxonomy" id="1441095"/>
    <lineage>
        <taxon>Bacteria</taxon>
        <taxon>Bacillati</taxon>
        <taxon>Bacillota</taxon>
        <taxon>Bacilli</taxon>
        <taxon>Bacillales</taxon>
        <taxon>Bacillaceae</taxon>
        <taxon>Bacillus</taxon>
    </lineage>
</organism>
<dbReference type="RefSeq" id="WP_053603787.1">
    <property type="nucleotide sequence ID" value="NZ_CP012600.1"/>
</dbReference>
<evidence type="ECO:0000256" key="1">
    <source>
        <dbReference type="SAM" id="Coils"/>
    </source>
</evidence>